<evidence type="ECO:0000313" key="2">
    <source>
        <dbReference type="Proteomes" id="UP000694406"/>
    </source>
</evidence>
<keyword evidence="2" id="KW-1185">Reference proteome</keyword>
<protein>
    <submittedName>
        <fullName evidence="1">Uncharacterized protein</fullName>
    </submittedName>
</protein>
<dbReference type="Proteomes" id="UP000694406">
    <property type="component" value="Unplaced"/>
</dbReference>
<proteinExistence type="predicted"/>
<accession>A0A8C5RLS3</accession>
<name>A0A8C5RLS3_LATLA</name>
<sequence length="63" mass="7179">PLPQVSLCSQWVLCEGNKYDTKSGTLLWKSAKQCLKEGHCRGLLISMFECRRSHTLLTIRGKK</sequence>
<organism evidence="1 2">
    <name type="scientific">Laticauda laticaudata</name>
    <name type="common">Blue-ringed sea krait</name>
    <name type="synonym">Blue-lipped sea krait</name>
    <dbReference type="NCBI Taxonomy" id="8630"/>
    <lineage>
        <taxon>Eukaryota</taxon>
        <taxon>Metazoa</taxon>
        <taxon>Chordata</taxon>
        <taxon>Craniata</taxon>
        <taxon>Vertebrata</taxon>
        <taxon>Euteleostomi</taxon>
        <taxon>Lepidosauria</taxon>
        <taxon>Squamata</taxon>
        <taxon>Bifurcata</taxon>
        <taxon>Unidentata</taxon>
        <taxon>Episquamata</taxon>
        <taxon>Toxicofera</taxon>
        <taxon>Serpentes</taxon>
        <taxon>Colubroidea</taxon>
        <taxon>Elapidae</taxon>
        <taxon>Laticaudinae</taxon>
        <taxon>Laticauda</taxon>
    </lineage>
</organism>
<dbReference type="Ensembl" id="ENSLLTT00000005417.1">
    <property type="protein sequence ID" value="ENSLLTP00000005207.1"/>
    <property type="gene ID" value="ENSLLTG00000003978.1"/>
</dbReference>
<dbReference type="AlphaFoldDB" id="A0A8C5RLS3"/>
<reference evidence="1" key="1">
    <citation type="submission" date="2025-08" db="UniProtKB">
        <authorList>
            <consortium name="Ensembl"/>
        </authorList>
    </citation>
    <scope>IDENTIFICATION</scope>
</reference>
<evidence type="ECO:0000313" key="1">
    <source>
        <dbReference type="Ensembl" id="ENSLLTP00000005207.1"/>
    </source>
</evidence>
<reference evidence="1" key="2">
    <citation type="submission" date="2025-09" db="UniProtKB">
        <authorList>
            <consortium name="Ensembl"/>
        </authorList>
    </citation>
    <scope>IDENTIFICATION</scope>
</reference>